<evidence type="ECO:0000256" key="1">
    <source>
        <dbReference type="SAM" id="SignalP"/>
    </source>
</evidence>
<evidence type="ECO:0000313" key="3">
    <source>
        <dbReference type="Proteomes" id="UP000325516"/>
    </source>
</evidence>
<dbReference type="KEGG" id="mlz:F6J85_02150"/>
<protein>
    <submittedName>
        <fullName evidence="2">Uncharacterized protein</fullName>
    </submittedName>
</protein>
<evidence type="ECO:0000313" key="2">
    <source>
        <dbReference type="EMBL" id="QEW02017.1"/>
    </source>
</evidence>
<accession>A0A5J6L0L9</accession>
<proteinExistence type="predicted"/>
<sequence length="575" mass="59781">MLRAPRLALLTVVLLAVAGLTACAPGDRAASISAEAEGVTVTVAAPPGPDDDAAVEPAVAAALELAPGEYLMARPAEITADGEIPASGVVLSMTLPQELPTDVSGAFAYFDETAGAWMPVPTTIDGAVATATVDHLSLWTLVVTGPQEVLADLAEGFAEAGEGIVEVAEGVGDSVADGLTWWSQEGPGDWIYRQGGLLLGIQTEAPDCGPGPLPAWVAHTDISILTGYSESHFAVLRCVGAAADPERVLVKAAMNRGYGFAVSFAEGVVPADLEWTVGDDLLSLDADALGELFAAAAAGGGYLDPVDVLIGTTELSFTLGEEDVRALAGQPVVHFTQATPEQAVLSVVYKALIGMVEDSLGAVVGTILAMRDCDPGDLTAQSDTTAWAGWVVSCLQAVGDEDFQEGVDELASHASQHDAWPEELERLWTADGTKTLRKVLSALKWIDAVSLGLTLIDYAGDDDPYYVAIAAVELPATPVWEDIDGTWCQGDRSGSCFSITLPSASTGAVVEFEGMREGCFAGLIYDPAASGANIMYCPAGAATPAAEAPMFEGDDSTRDRLWVWQGYGAPTWFRG</sequence>
<dbReference type="PROSITE" id="PS51257">
    <property type="entry name" value="PROKAR_LIPOPROTEIN"/>
    <property type="match status" value="1"/>
</dbReference>
<reference evidence="3" key="1">
    <citation type="submission" date="2019-09" db="EMBL/GenBank/DDBJ databases">
        <title>Mumia zhuanghuii sp. nov. isolated from the intestinal contents of plateau pika (Ochotona curzoniae) in the Qinghai-Tibet plateau of China.</title>
        <authorList>
            <person name="Tian Z."/>
        </authorList>
    </citation>
    <scope>NUCLEOTIDE SEQUENCE [LARGE SCALE GENOMIC DNA]</scope>
    <source>
        <strain evidence="3">L-031</strain>
    </source>
</reference>
<keyword evidence="1" id="KW-0732">Signal</keyword>
<dbReference type="Proteomes" id="UP000325516">
    <property type="component" value="Chromosome"/>
</dbReference>
<dbReference type="AlphaFoldDB" id="A0A5J6L0L9"/>
<organism evidence="2 3">
    <name type="scientific">Microbacterium lushaniae</name>
    <dbReference type="NCBI Taxonomy" id="2614639"/>
    <lineage>
        <taxon>Bacteria</taxon>
        <taxon>Bacillati</taxon>
        <taxon>Actinomycetota</taxon>
        <taxon>Actinomycetes</taxon>
        <taxon>Micrococcales</taxon>
        <taxon>Microbacteriaceae</taxon>
        <taxon>Microbacterium</taxon>
    </lineage>
</organism>
<feature type="chain" id="PRO_5039341448" evidence="1">
    <location>
        <begin position="25"/>
        <end position="575"/>
    </location>
</feature>
<gene>
    <name evidence="2" type="ORF">F6J85_02150</name>
</gene>
<dbReference type="EMBL" id="CP044232">
    <property type="protein sequence ID" value="QEW02017.1"/>
    <property type="molecule type" value="Genomic_DNA"/>
</dbReference>
<keyword evidence="3" id="KW-1185">Reference proteome</keyword>
<feature type="signal peptide" evidence="1">
    <location>
        <begin position="1"/>
        <end position="24"/>
    </location>
</feature>
<name>A0A5J6L0L9_9MICO</name>
<dbReference type="RefSeq" id="WP_150923655.1">
    <property type="nucleotide sequence ID" value="NZ_CP044232.1"/>
</dbReference>